<keyword evidence="1" id="KW-0496">Mitochondrion</keyword>
<dbReference type="GeneID" id="18251252"/>
<organism evidence="1">
    <name type="scientific">Undaria pinnatifida</name>
    <name type="common">Wakame</name>
    <name type="synonym">Alaria pinnatifida</name>
    <dbReference type="NCBI Taxonomy" id="74381"/>
    <lineage>
        <taxon>Eukaryota</taxon>
        <taxon>Sar</taxon>
        <taxon>Stramenopiles</taxon>
        <taxon>Ochrophyta</taxon>
        <taxon>PX clade</taxon>
        <taxon>Phaeophyceae</taxon>
        <taxon>Laminariales</taxon>
        <taxon>Alariaceae</taxon>
        <taxon>Undaria</taxon>
    </lineage>
</organism>
<proteinExistence type="predicted"/>
<name>V9PAL7_UNDPI</name>
<dbReference type="EMBL" id="KF319031">
    <property type="protein sequence ID" value="AGW46825.1"/>
    <property type="molecule type" value="Genomic_DNA"/>
</dbReference>
<dbReference type="RefSeq" id="YP_008999808.1">
    <property type="nucleotide sequence ID" value="NC_023354.1"/>
</dbReference>
<reference evidence="1" key="2">
    <citation type="journal article" date="2014" name="Mitochondrial DNA">
        <title>Complete mitochondrial genome of Undaria pinnatifida (Alariaceae, Laminariales, Phaeophyceae).</title>
        <authorList>
            <person name="Li T.Y."/>
            <person name="Qu J.Q."/>
            <person name="Feng Y.J."/>
            <person name="Liu C."/>
            <person name="Chi S."/>
            <person name="Liu T."/>
        </authorList>
    </citation>
    <scope>NUCLEOTIDE SEQUENCE</scope>
</reference>
<dbReference type="AlphaFoldDB" id="V9PAL7"/>
<sequence length="40" mass="4869">MRVSFSQFIFLFFLGLLFFADLPKLIELVKKKIKTYKKNR</sequence>
<reference evidence="1" key="1">
    <citation type="submission" date="2013-07" db="EMBL/GenBank/DDBJ databases">
        <authorList>
            <person name="Li T."/>
            <person name="Qu J."/>
            <person name="Feng Y."/>
            <person name="Liu C."/>
            <person name="Liu T."/>
        </authorList>
    </citation>
    <scope>NUCLEOTIDE SEQUENCE</scope>
</reference>
<gene>
    <name evidence="1" type="primary">orf40</name>
    <name evidence="1" type="ORF">QDC_p08</name>
</gene>
<accession>V9PAL7</accession>
<protein>
    <submittedName>
        <fullName evidence="1">Uncharacterized protein</fullName>
    </submittedName>
</protein>
<geneLocation type="mitochondrion" evidence="1"/>
<evidence type="ECO:0000313" key="1">
    <source>
        <dbReference type="EMBL" id="AGW46825.1"/>
    </source>
</evidence>